<dbReference type="SUPFAM" id="SSF56219">
    <property type="entry name" value="DNase I-like"/>
    <property type="match status" value="1"/>
</dbReference>
<evidence type="ECO:0008006" key="3">
    <source>
        <dbReference type="Google" id="ProtNLM"/>
    </source>
</evidence>
<dbReference type="OrthoDB" id="1085750at2759"/>
<dbReference type="Proteomes" id="UP000467841">
    <property type="component" value="Unassembled WGS sequence"/>
</dbReference>
<evidence type="ECO:0000313" key="1">
    <source>
        <dbReference type="EMBL" id="CAA7048871.1"/>
    </source>
</evidence>
<keyword evidence="2" id="KW-1185">Reference proteome</keyword>
<dbReference type="PANTHER" id="PTHR33710:SF62">
    <property type="entry name" value="DUF4283 DOMAIN PROTEIN"/>
    <property type="match status" value="1"/>
</dbReference>
<organism evidence="1 2">
    <name type="scientific">Microthlaspi erraticum</name>
    <dbReference type="NCBI Taxonomy" id="1685480"/>
    <lineage>
        <taxon>Eukaryota</taxon>
        <taxon>Viridiplantae</taxon>
        <taxon>Streptophyta</taxon>
        <taxon>Embryophyta</taxon>
        <taxon>Tracheophyta</taxon>
        <taxon>Spermatophyta</taxon>
        <taxon>Magnoliopsida</taxon>
        <taxon>eudicotyledons</taxon>
        <taxon>Gunneridae</taxon>
        <taxon>Pentapetalae</taxon>
        <taxon>rosids</taxon>
        <taxon>malvids</taxon>
        <taxon>Brassicales</taxon>
        <taxon>Brassicaceae</taxon>
        <taxon>Coluteocarpeae</taxon>
        <taxon>Microthlaspi</taxon>
    </lineage>
</organism>
<gene>
    <name evidence="1" type="ORF">MERR_LOCUS36106</name>
</gene>
<sequence>MLDNCGMIDFPFKCNSLSWVGYRKNGKVQCRLDRAIGNGEWHHLFSHTNVEYLKLWGSDHRPILARILSKTTRVQRGFKFDKRWLDKDGLKETIVDSWDTSSTIELGKVSDKIISCRSALSRWKRTIQSNSIKKIEAIKAQLEQAQVDDNVTSEEVLNLKWNLCSAFREEE</sequence>
<reference evidence="1" key="1">
    <citation type="submission" date="2020-01" db="EMBL/GenBank/DDBJ databases">
        <authorList>
            <person name="Mishra B."/>
        </authorList>
    </citation>
    <scope>NUCLEOTIDE SEQUENCE [LARGE SCALE GENOMIC DNA]</scope>
</reference>
<dbReference type="EMBL" id="CACVBM020001397">
    <property type="protein sequence ID" value="CAA7048871.1"/>
    <property type="molecule type" value="Genomic_DNA"/>
</dbReference>
<protein>
    <recommendedName>
        <fullName evidence="3">Endonuclease/exonuclease/phosphatase domain-containing protein</fullName>
    </recommendedName>
</protein>
<dbReference type="PANTHER" id="PTHR33710">
    <property type="entry name" value="BNAC02G09200D PROTEIN"/>
    <property type="match status" value="1"/>
</dbReference>
<dbReference type="AlphaFoldDB" id="A0A6D2KAP1"/>
<evidence type="ECO:0000313" key="2">
    <source>
        <dbReference type="Proteomes" id="UP000467841"/>
    </source>
</evidence>
<name>A0A6D2KAP1_9BRAS</name>
<dbReference type="InterPro" id="IPR036691">
    <property type="entry name" value="Endo/exonu/phosph_ase_sf"/>
</dbReference>
<comment type="caution">
    <text evidence="1">The sequence shown here is derived from an EMBL/GenBank/DDBJ whole genome shotgun (WGS) entry which is preliminary data.</text>
</comment>
<accession>A0A6D2KAP1</accession>
<proteinExistence type="predicted"/>